<keyword evidence="1" id="KW-0732">Signal</keyword>
<gene>
    <name evidence="2" type="ORF">NBO_555g0003</name>
</gene>
<reference evidence="2 3" key="1">
    <citation type="journal article" date="2013" name="BMC Genomics">
        <title>Comparative genomics of parasitic silkworm microsporidia reveal an association between genome expansion and host adaptation.</title>
        <authorList>
            <person name="Pan G."/>
            <person name="Xu J."/>
            <person name="Li T."/>
            <person name="Xia Q."/>
            <person name="Liu S.L."/>
            <person name="Zhang G."/>
            <person name="Li S."/>
            <person name="Li C."/>
            <person name="Liu H."/>
            <person name="Yang L."/>
            <person name="Liu T."/>
            <person name="Zhang X."/>
            <person name="Wu Z."/>
            <person name="Fan W."/>
            <person name="Dang X."/>
            <person name="Xiang H."/>
            <person name="Tao M."/>
            <person name="Li Y."/>
            <person name="Hu J."/>
            <person name="Li Z."/>
            <person name="Lin L."/>
            <person name="Luo J."/>
            <person name="Geng L."/>
            <person name="Wang L."/>
            <person name="Long M."/>
            <person name="Wan Y."/>
            <person name="He N."/>
            <person name="Zhang Z."/>
            <person name="Lu C."/>
            <person name="Keeling P.J."/>
            <person name="Wang J."/>
            <person name="Xiang Z."/>
            <person name="Zhou Z."/>
        </authorList>
    </citation>
    <scope>NUCLEOTIDE SEQUENCE [LARGE SCALE GENOMIC DNA]</scope>
    <source>
        <strain evidence="3">CQ1 / CVCC 102059</strain>
    </source>
</reference>
<feature type="signal peptide" evidence="1">
    <location>
        <begin position="1"/>
        <end position="19"/>
    </location>
</feature>
<organism evidence="2 3">
    <name type="scientific">Nosema bombycis (strain CQ1 / CVCC 102059)</name>
    <name type="common">Microsporidian parasite</name>
    <name type="synonym">Pebrine of silkworm</name>
    <dbReference type="NCBI Taxonomy" id="578461"/>
    <lineage>
        <taxon>Eukaryota</taxon>
        <taxon>Fungi</taxon>
        <taxon>Fungi incertae sedis</taxon>
        <taxon>Microsporidia</taxon>
        <taxon>Nosematidae</taxon>
        <taxon>Nosema</taxon>
    </lineage>
</organism>
<dbReference type="Proteomes" id="UP000016927">
    <property type="component" value="Unassembled WGS sequence"/>
</dbReference>
<protein>
    <submittedName>
        <fullName evidence="2">Uncharacterized protein</fullName>
    </submittedName>
</protein>
<evidence type="ECO:0000313" key="3">
    <source>
        <dbReference type="Proteomes" id="UP000016927"/>
    </source>
</evidence>
<sequence length="250" mass="29333">MNFQFILTFLFAFIICTENKILTKKVFKKASEKLEKDIFNFEITENEKDIILTVRSKNFFPISATWYSESDVIDSGNFHVGGNDIYSWMVEKVTNKDSLALIINNLEQNSFVFKTDKQKFDTKKRDLKCLLELLKKEDFEKIMNEYWNDIERIDENNPLAAFSVYSEIFTKINKQKKYFGIEYSNNTDEMPNLNDYEVFQYECSINEKRSYSDINLLKKCAIDTLKNSLLTVGVFGGIICAVRMSLSNYF</sequence>
<keyword evidence="3" id="KW-1185">Reference proteome</keyword>
<dbReference type="HOGENOM" id="CLU_097254_0_0_1"/>
<name>R0KN45_NOSB1</name>
<dbReference type="VEuPathDB" id="MicrosporidiaDB:NBO_555g0003"/>
<proteinExistence type="predicted"/>
<evidence type="ECO:0000256" key="1">
    <source>
        <dbReference type="SAM" id="SignalP"/>
    </source>
</evidence>
<dbReference type="AlphaFoldDB" id="R0KN45"/>
<accession>R0KN45</accession>
<feature type="chain" id="PRO_5004354295" evidence="1">
    <location>
        <begin position="20"/>
        <end position="250"/>
    </location>
</feature>
<dbReference type="EMBL" id="KB909462">
    <property type="protein sequence ID" value="EOB12081.1"/>
    <property type="molecule type" value="Genomic_DNA"/>
</dbReference>
<evidence type="ECO:0000313" key="2">
    <source>
        <dbReference type="EMBL" id="EOB12081.1"/>
    </source>
</evidence>